<dbReference type="EC" id="2.4.1.121" evidence="2"/>
<dbReference type="InParanoid" id="B9T2H7"/>
<protein>
    <submittedName>
        <fullName evidence="2">UDP-glucosyltransferase, putative</fullName>
        <ecNumber evidence="2">2.4.1.121</ecNumber>
    </submittedName>
</protein>
<evidence type="ECO:0000256" key="1">
    <source>
        <dbReference type="ARBA" id="ARBA00009995"/>
    </source>
</evidence>
<dbReference type="STRING" id="3988.B9T2H7"/>
<dbReference type="GO" id="GO:0047215">
    <property type="term" value="F:indole-3-acetate beta-glucosyltransferase activity"/>
    <property type="evidence" value="ECO:0007669"/>
    <property type="project" value="UniProtKB-EC"/>
</dbReference>
<accession>B9T2H7</accession>
<dbReference type="AlphaFoldDB" id="B9T2H7"/>
<keyword evidence="2" id="KW-0808">Transferase</keyword>
<evidence type="ECO:0000313" key="3">
    <source>
        <dbReference type="Proteomes" id="UP000008311"/>
    </source>
</evidence>
<comment type="similarity">
    <text evidence="1">Belongs to the UDP-glycosyltransferase family.</text>
</comment>
<dbReference type="SUPFAM" id="SSF53756">
    <property type="entry name" value="UDP-Glycosyltransferase/glycogen phosphorylase"/>
    <property type="match status" value="1"/>
</dbReference>
<dbReference type="eggNOG" id="KOG1192">
    <property type="taxonomic scope" value="Eukaryota"/>
</dbReference>
<dbReference type="PANTHER" id="PTHR11926">
    <property type="entry name" value="GLUCOSYL/GLUCURONOSYL TRANSFERASES"/>
    <property type="match status" value="1"/>
</dbReference>
<reference evidence="3" key="1">
    <citation type="journal article" date="2010" name="Nat. Biotechnol.">
        <title>Draft genome sequence of the oilseed species Ricinus communis.</title>
        <authorList>
            <person name="Chan A.P."/>
            <person name="Crabtree J."/>
            <person name="Zhao Q."/>
            <person name="Lorenzi H."/>
            <person name="Orvis J."/>
            <person name="Puiu D."/>
            <person name="Melake-Berhan A."/>
            <person name="Jones K.M."/>
            <person name="Redman J."/>
            <person name="Chen G."/>
            <person name="Cahoon E.B."/>
            <person name="Gedil M."/>
            <person name="Stanke M."/>
            <person name="Haas B.J."/>
            <person name="Wortman J.R."/>
            <person name="Fraser-Liggett C.M."/>
            <person name="Ravel J."/>
            <person name="Rabinowicz P.D."/>
        </authorList>
    </citation>
    <scope>NUCLEOTIDE SEQUENCE [LARGE SCALE GENOMIC DNA]</scope>
    <source>
        <strain evidence="3">cv. Hale</strain>
    </source>
</reference>
<sequence>MQGHLNPMLQFAKRLVSKGVEATLANTIAINKSMHFDPSCQIDIETISDGFDEGGSAQAESTEVYLQTFQVVGSQSLADLIKKLKDLGRPLTAVTYDGFLPWALDVAKQFELIGMAFSTQPWAVNNIYYHVQRGLLPIPLSKPTVSLPGLPLLQTAYFIIPFTKWKKRWWIGWLEGDD</sequence>
<proteinExistence type="inferred from homology"/>
<name>B9T2H7_RICCO</name>
<keyword evidence="2" id="KW-0328">Glycosyltransferase</keyword>
<keyword evidence="3" id="KW-1185">Reference proteome</keyword>
<organism evidence="2 3">
    <name type="scientific">Ricinus communis</name>
    <name type="common">Castor bean</name>
    <dbReference type="NCBI Taxonomy" id="3988"/>
    <lineage>
        <taxon>Eukaryota</taxon>
        <taxon>Viridiplantae</taxon>
        <taxon>Streptophyta</taxon>
        <taxon>Embryophyta</taxon>
        <taxon>Tracheophyta</taxon>
        <taxon>Spermatophyta</taxon>
        <taxon>Magnoliopsida</taxon>
        <taxon>eudicotyledons</taxon>
        <taxon>Gunneridae</taxon>
        <taxon>Pentapetalae</taxon>
        <taxon>rosids</taxon>
        <taxon>fabids</taxon>
        <taxon>Malpighiales</taxon>
        <taxon>Euphorbiaceae</taxon>
        <taxon>Acalyphoideae</taxon>
        <taxon>Acalypheae</taxon>
        <taxon>Ricinus</taxon>
    </lineage>
</organism>
<dbReference type="PANTHER" id="PTHR11926:SF1553">
    <property type="entry name" value="GLYCOSYLTRANSFERASE"/>
    <property type="match status" value="1"/>
</dbReference>
<dbReference type="Gene3D" id="3.40.50.2000">
    <property type="entry name" value="Glycogen Phosphorylase B"/>
    <property type="match status" value="1"/>
</dbReference>
<evidence type="ECO:0000313" key="2">
    <source>
        <dbReference type="EMBL" id="EEF29932.1"/>
    </source>
</evidence>
<dbReference type="Proteomes" id="UP000008311">
    <property type="component" value="Unassembled WGS sequence"/>
</dbReference>
<gene>
    <name evidence="2" type="ORF">RCOM_0101310</name>
</gene>
<dbReference type="EMBL" id="EQ974382">
    <property type="protein sequence ID" value="EEF29932.1"/>
    <property type="molecule type" value="Genomic_DNA"/>
</dbReference>